<dbReference type="PANTHER" id="PTHR43776:SF7">
    <property type="entry name" value="D,D-DIPEPTIDE TRANSPORT ATP-BINDING PROTEIN DDPF-RELATED"/>
    <property type="match status" value="1"/>
</dbReference>
<dbReference type="SUPFAM" id="SSF52540">
    <property type="entry name" value="P-loop containing nucleoside triphosphate hydrolases"/>
    <property type="match status" value="1"/>
</dbReference>
<name>A0ABV6RMI8_9GAMM</name>
<keyword evidence="4 6" id="KW-0067">ATP-binding</keyword>
<keyword evidence="3" id="KW-0547">Nucleotide-binding</keyword>
<evidence type="ECO:0000313" key="7">
    <source>
        <dbReference type="Proteomes" id="UP001589896"/>
    </source>
</evidence>
<protein>
    <submittedName>
        <fullName evidence="6">ATP-binding cassette domain-containing protein</fullName>
    </submittedName>
</protein>
<dbReference type="PROSITE" id="PS50893">
    <property type="entry name" value="ABC_TRANSPORTER_2"/>
    <property type="match status" value="1"/>
</dbReference>
<dbReference type="InterPro" id="IPR050319">
    <property type="entry name" value="ABC_transp_ATP-bind"/>
</dbReference>
<dbReference type="Gene3D" id="3.40.50.300">
    <property type="entry name" value="P-loop containing nucleotide triphosphate hydrolases"/>
    <property type="match status" value="1"/>
</dbReference>
<dbReference type="EMBL" id="JBHLTG010000002">
    <property type="protein sequence ID" value="MFC0678201.1"/>
    <property type="molecule type" value="Genomic_DNA"/>
</dbReference>
<accession>A0ABV6RMI8</accession>
<comment type="caution">
    <text evidence="6">The sequence shown here is derived from an EMBL/GenBank/DDBJ whole genome shotgun (WGS) entry which is preliminary data.</text>
</comment>
<comment type="similarity">
    <text evidence="1">Belongs to the ABC transporter superfamily.</text>
</comment>
<proteinExistence type="inferred from homology"/>
<evidence type="ECO:0000256" key="2">
    <source>
        <dbReference type="ARBA" id="ARBA00022448"/>
    </source>
</evidence>
<dbReference type="CDD" id="cd03257">
    <property type="entry name" value="ABC_NikE_OppD_transporters"/>
    <property type="match status" value="1"/>
</dbReference>
<evidence type="ECO:0000256" key="3">
    <source>
        <dbReference type="ARBA" id="ARBA00022741"/>
    </source>
</evidence>
<organism evidence="6 7">
    <name type="scientific">Lysobacter korlensis</name>
    <dbReference type="NCBI Taxonomy" id="553636"/>
    <lineage>
        <taxon>Bacteria</taxon>
        <taxon>Pseudomonadati</taxon>
        <taxon>Pseudomonadota</taxon>
        <taxon>Gammaproteobacteria</taxon>
        <taxon>Lysobacterales</taxon>
        <taxon>Lysobacteraceae</taxon>
        <taxon>Lysobacter</taxon>
    </lineage>
</organism>
<dbReference type="PANTHER" id="PTHR43776">
    <property type="entry name" value="TRANSPORT ATP-BINDING PROTEIN"/>
    <property type="match status" value="1"/>
</dbReference>
<evidence type="ECO:0000313" key="6">
    <source>
        <dbReference type="EMBL" id="MFC0678201.1"/>
    </source>
</evidence>
<evidence type="ECO:0000256" key="1">
    <source>
        <dbReference type="ARBA" id="ARBA00005417"/>
    </source>
</evidence>
<dbReference type="RefSeq" id="WP_386667842.1">
    <property type="nucleotide sequence ID" value="NZ_JBHLTG010000002.1"/>
</dbReference>
<gene>
    <name evidence="6" type="ORF">ACFFGH_10160</name>
</gene>
<dbReference type="Proteomes" id="UP001589896">
    <property type="component" value="Unassembled WGS sequence"/>
</dbReference>
<feature type="domain" description="ABC transporter" evidence="5">
    <location>
        <begin position="8"/>
        <end position="262"/>
    </location>
</feature>
<keyword evidence="2" id="KW-0813">Transport</keyword>
<keyword evidence="7" id="KW-1185">Reference proteome</keyword>
<evidence type="ECO:0000256" key="4">
    <source>
        <dbReference type="ARBA" id="ARBA00022840"/>
    </source>
</evidence>
<dbReference type="SMART" id="SM00382">
    <property type="entry name" value="AAA"/>
    <property type="match status" value="1"/>
</dbReference>
<reference evidence="6 7" key="1">
    <citation type="submission" date="2024-09" db="EMBL/GenBank/DDBJ databases">
        <authorList>
            <person name="Sun Q."/>
            <person name="Mori K."/>
        </authorList>
    </citation>
    <scope>NUCLEOTIDE SEQUENCE [LARGE SCALE GENOMIC DNA]</scope>
    <source>
        <strain evidence="6 7">KCTC 23076</strain>
    </source>
</reference>
<evidence type="ECO:0000259" key="5">
    <source>
        <dbReference type="PROSITE" id="PS50893"/>
    </source>
</evidence>
<dbReference type="InterPro" id="IPR003439">
    <property type="entry name" value="ABC_transporter-like_ATP-bd"/>
</dbReference>
<dbReference type="InterPro" id="IPR003593">
    <property type="entry name" value="AAA+_ATPase"/>
</dbReference>
<sequence length="289" mass="31246">MTDQELAILADDLCAHYPGERRGARGLALNGVSFRLRPGEILGVVGEAGSGKSTLARTIAGLSGLPIHGSPRISGGSLQVLGLEVRGMRSKARDRLALRVGYLPQDAGALLDPHLTVGENVSAPIFARDKHFSSRDAGELVATLIDAVHLPLGILTKYPHELSRGQRQRVALARALILEPALLIADDPTMGVDLLVRGAILDVIGELRSTREFSALIIAHEVGELRRITDRVMVMHQGMTVALGTIDGVLADPRHPYVQRLAVEYRIEHPQQRLAGRARDLALRARLVE</sequence>
<dbReference type="GO" id="GO:0005524">
    <property type="term" value="F:ATP binding"/>
    <property type="evidence" value="ECO:0007669"/>
    <property type="project" value="UniProtKB-KW"/>
</dbReference>
<dbReference type="Pfam" id="PF00005">
    <property type="entry name" value="ABC_tran"/>
    <property type="match status" value="1"/>
</dbReference>
<dbReference type="InterPro" id="IPR027417">
    <property type="entry name" value="P-loop_NTPase"/>
</dbReference>